<dbReference type="InterPro" id="IPR020904">
    <property type="entry name" value="Sc_DH/Rdtase_CS"/>
</dbReference>
<gene>
    <name evidence="5" type="ORF">GCM10009802_25000</name>
</gene>
<evidence type="ECO:0000256" key="3">
    <source>
        <dbReference type="RuleBase" id="RU000363"/>
    </source>
</evidence>
<dbReference type="Proteomes" id="UP001500443">
    <property type="component" value="Unassembled WGS sequence"/>
</dbReference>
<proteinExistence type="inferred from homology"/>
<organism evidence="5 6">
    <name type="scientific">Streptomyces synnematoformans</name>
    <dbReference type="NCBI Taxonomy" id="415721"/>
    <lineage>
        <taxon>Bacteria</taxon>
        <taxon>Bacillati</taxon>
        <taxon>Actinomycetota</taxon>
        <taxon>Actinomycetes</taxon>
        <taxon>Kitasatosporales</taxon>
        <taxon>Streptomycetaceae</taxon>
        <taxon>Streptomyces</taxon>
    </lineage>
</organism>
<dbReference type="SUPFAM" id="SSF51735">
    <property type="entry name" value="NAD(P)-binding Rossmann-fold domains"/>
    <property type="match status" value="1"/>
</dbReference>
<evidence type="ECO:0000313" key="5">
    <source>
        <dbReference type="EMBL" id="GAA2121593.1"/>
    </source>
</evidence>
<evidence type="ECO:0000259" key="4">
    <source>
        <dbReference type="SMART" id="SM00822"/>
    </source>
</evidence>
<dbReference type="PANTHER" id="PTHR44196">
    <property type="entry name" value="DEHYDROGENASE/REDUCTASE SDR FAMILY MEMBER 7B"/>
    <property type="match status" value="1"/>
</dbReference>
<dbReference type="NCBIfam" id="NF004526">
    <property type="entry name" value="PRK05872.1"/>
    <property type="match status" value="1"/>
</dbReference>
<accession>A0ABN2Y806</accession>
<comment type="caution">
    <text evidence="5">The sequence shown here is derived from an EMBL/GenBank/DDBJ whole genome shotgun (WGS) entry which is preliminary data.</text>
</comment>
<feature type="domain" description="Ketoreductase" evidence="4">
    <location>
        <begin position="10"/>
        <end position="189"/>
    </location>
</feature>
<evidence type="ECO:0000256" key="1">
    <source>
        <dbReference type="ARBA" id="ARBA00006484"/>
    </source>
</evidence>
<dbReference type="Gene3D" id="3.40.50.720">
    <property type="entry name" value="NAD(P)-binding Rossmann-like Domain"/>
    <property type="match status" value="1"/>
</dbReference>
<evidence type="ECO:0000256" key="2">
    <source>
        <dbReference type="ARBA" id="ARBA00023002"/>
    </source>
</evidence>
<sequence>MSRGRGLEGRTVVVTGAARGVGALLARRLAARGARLALVGLEPDELKKVADSLPGEAAHWHADVTDHDAMAGAAAAVEERFGGVDVVVANAGVALGGPFLDSGARSFDRVIEVNLLGSVATARAFLPALVRSRGYHLQVASLAALTPAPLMAAYCASKSGVEAYAHCLRAEVGHLGVDVGVGYLSWTDTDMVRGADEDEVLRDMRARLPWPMNKTYPLAPAVERLVAGIERRSPHVYGQWWLRGMQSVRGAVPSVVAGPLGRREMRKLAPRLAATRAARGGLVGAGGAADERARETRGT</sequence>
<evidence type="ECO:0000313" key="6">
    <source>
        <dbReference type="Proteomes" id="UP001500443"/>
    </source>
</evidence>
<dbReference type="PROSITE" id="PS00061">
    <property type="entry name" value="ADH_SHORT"/>
    <property type="match status" value="1"/>
</dbReference>
<name>A0ABN2Y806_9ACTN</name>
<dbReference type="InterPro" id="IPR002347">
    <property type="entry name" value="SDR_fam"/>
</dbReference>
<dbReference type="PANTHER" id="PTHR44196:SF1">
    <property type="entry name" value="DEHYDROGENASE_REDUCTASE SDR FAMILY MEMBER 7B"/>
    <property type="match status" value="1"/>
</dbReference>
<keyword evidence="2" id="KW-0560">Oxidoreductase</keyword>
<dbReference type="Pfam" id="PF00106">
    <property type="entry name" value="adh_short"/>
    <property type="match status" value="1"/>
</dbReference>
<dbReference type="RefSeq" id="WP_344289906.1">
    <property type="nucleotide sequence ID" value="NZ_BAAAPF010000060.1"/>
</dbReference>
<dbReference type="SMART" id="SM00822">
    <property type="entry name" value="PKS_KR"/>
    <property type="match status" value="1"/>
</dbReference>
<dbReference type="PRINTS" id="PR00080">
    <property type="entry name" value="SDRFAMILY"/>
</dbReference>
<dbReference type="CDD" id="cd05233">
    <property type="entry name" value="SDR_c"/>
    <property type="match status" value="1"/>
</dbReference>
<comment type="similarity">
    <text evidence="1 3">Belongs to the short-chain dehydrogenases/reductases (SDR) family.</text>
</comment>
<dbReference type="InterPro" id="IPR036291">
    <property type="entry name" value="NAD(P)-bd_dom_sf"/>
</dbReference>
<dbReference type="PRINTS" id="PR00081">
    <property type="entry name" value="GDHRDH"/>
</dbReference>
<protein>
    <submittedName>
        <fullName evidence="5">SDR family oxidoreductase</fullName>
    </submittedName>
</protein>
<dbReference type="EMBL" id="BAAAPF010000060">
    <property type="protein sequence ID" value="GAA2121593.1"/>
    <property type="molecule type" value="Genomic_DNA"/>
</dbReference>
<reference evidence="5 6" key="1">
    <citation type="journal article" date="2019" name="Int. J. Syst. Evol. Microbiol.">
        <title>The Global Catalogue of Microorganisms (GCM) 10K type strain sequencing project: providing services to taxonomists for standard genome sequencing and annotation.</title>
        <authorList>
            <consortium name="The Broad Institute Genomics Platform"/>
            <consortium name="The Broad Institute Genome Sequencing Center for Infectious Disease"/>
            <person name="Wu L."/>
            <person name="Ma J."/>
        </authorList>
    </citation>
    <scope>NUCLEOTIDE SEQUENCE [LARGE SCALE GENOMIC DNA]</scope>
    <source>
        <strain evidence="5 6">JCM 15481</strain>
    </source>
</reference>
<keyword evidence="6" id="KW-1185">Reference proteome</keyword>
<dbReference type="InterPro" id="IPR057326">
    <property type="entry name" value="KR_dom"/>
</dbReference>